<keyword evidence="3" id="KW-0596">Phosphopantetheine</keyword>
<evidence type="ECO:0000256" key="9">
    <source>
        <dbReference type="ARBA" id="ARBA00022857"/>
    </source>
</evidence>
<dbReference type="Pfam" id="PF02801">
    <property type="entry name" value="Ketoacyl-synt_C"/>
    <property type="match status" value="1"/>
</dbReference>
<name>A0A0B7BC33_9EUPU</name>
<evidence type="ECO:0000259" key="19">
    <source>
        <dbReference type="PROSITE" id="PS52019"/>
    </source>
</evidence>
<evidence type="ECO:0000313" key="20">
    <source>
        <dbReference type="EMBL" id="CEK89851.1"/>
    </source>
</evidence>
<dbReference type="SMART" id="SM00826">
    <property type="entry name" value="PKS_DH"/>
    <property type="match status" value="1"/>
</dbReference>
<dbReference type="InterPro" id="IPR014031">
    <property type="entry name" value="Ketoacyl_synth_C"/>
</dbReference>
<evidence type="ECO:0000256" key="6">
    <source>
        <dbReference type="ARBA" id="ARBA00022679"/>
    </source>
</evidence>
<dbReference type="InterPro" id="IPR016035">
    <property type="entry name" value="Acyl_Trfase/lysoPLipase"/>
</dbReference>
<evidence type="ECO:0000256" key="12">
    <source>
        <dbReference type="ARBA" id="ARBA00023098"/>
    </source>
</evidence>
<evidence type="ECO:0000256" key="4">
    <source>
        <dbReference type="ARBA" id="ARBA00022516"/>
    </source>
</evidence>
<dbReference type="Pfam" id="PF00698">
    <property type="entry name" value="Acyl_transf_1"/>
    <property type="match status" value="1"/>
</dbReference>
<dbReference type="PROSITE" id="PS52019">
    <property type="entry name" value="PKS_MFAS_DH"/>
    <property type="match status" value="1"/>
</dbReference>
<dbReference type="PROSITE" id="PS00606">
    <property type="entry name" value="KS3_1"/>
    <property type="match status" value="1"/>
</dbReference>
<evidence type="ECO:0000256" key="17">
    <source>
        <dbReference type="SAM" id="MobiDB-lite"/>
    </source>
</evidence>
<evidence type="ECO:0000256" key="10">
    <source>
        <dbReference type="ARBA" id="ARBA00023002"/>
    </source>
</evidence>
<evidence type="ECO:0000256" key="14">
    <source>
        <dbReference type="ARBA" id="ARBA00023268"/>
    </source>
</evidence>
<protein>
    <recommendedName>
        <fullName evidence="2">Fatty acid synthase</fullName>
        <ecNumber evidence="1">2.3.1.85</ecNumber>
    </recommendedName>
</protein>
<keyword evidence="6" id="KW-0808">Transferase</keyword>
<dbReference type="InterPro" id="IPR018201">
    <property type="entry name" value="Ketoacyl_synth_AS"/>
</dbReference>
<comment type="catalytic activity">
    <reaction evidence="15">
        <text>acetyl-CoA + n malonyl-CoA + 2n NADPH + 2n H(+) = a long-chain fatty acid + (n+1) CoA + n CO2 + 2n NADP(+).</text>
        <dbReference type="EC" id="2.3.1.85"/>
    </reaction>
</comment>
<sequence>MPARIPLEEPLCNGGGRGDGPYNRLGPNLPEYVYNGEVAISGISGRLPESDNLDEFREHLMNKEDMVTSDDRRWTVGLHGMPPKNGKVKELRHFDAGFFGVHPKQADCMDPQLRLLLEVSYEAIIDAGQSMESVRGSRTGVYIGVSQSDASDAWSLDAENLVGYTMPGCCRAMFANRISYFFDFKGPSYAVDTACSSSMMCLDQALMGIRMGLIDSALVGGSNLCLKPNTSLQFVRMGMTSPDGTCKTFDAKGDGYCRSEAIMAIFLQKSADCRRIYATVVHTKTNCDGYKEQGITFPSGDLQKQLVNEVYHEIGISPLDIAYMEAHGTGTKVGDPQETNSIVDVFCKDRKEPLLIGSTKSNMGHPEAASGLSSIAKIIIAMENNMIPPNLHFESPNTEIPGLLDGRLKVVTECTPWQGGLVAMNSFGFGGANVHAIFRSHNQEQTEPHVASQKLRLFTCSARTEDGVKKILAEAKKNAQSVEFQTLIQESANLPTNAVPYRGYSVLNAPTEIEEVQKCSPDRRPVWFVFAGMGTQWHGMGRDMMELQVFKESILRSTEILSRYDINLYDLIMNGDEKTFDQTIPSFIGIASIQVALVDVLTSMDIKPDGIVGHSVGELGCAYADGSMTAEETVLAAYWRGRCISEATLPAGKMAAVGLSWEECKKLCPPGVVPACHNSVDTVTISGPYEPTTKFVEELKAKGIFARDVNSSNVAYHSYYMNDIAPQLKAALLKVITPKRRSSKWVSTSVPEARWGEELAQYSSAEYHVNNLVSAVLFQEGLQKVPSNAIAIEIAPHCLLQAILKRSFSTDAVFVGLMKRFHENNLEFFFSSLGKCFANGLNMSPLKVYPPVKFPVPRGTPMIAPTICNIWDHSTLWDVPREADFTLSTGGSSSDAVFEIDVSEESPDHYLIGHKIDGRVLYPATGYLVLAWRALARLKGQLYEQMPVVFQNVNIHRATVLPSTGTVTLSVSIMPATGEFEICEHDALVVSGLIYTPEGIFLDRDQYSPIQELINKKESVEYELTKEEIYKELRLRGYDYGPSFQGVSRVSQTGETGALIWNGSWISFMDTLLHLQIVTSRSLRLPTRIKSIKVDPRLQPPPPAEGEEPASIPAFVDRVLDISLCGGVEIQGLHASVAPKRGLQTAPTLEEYRFTSYLESSTLLSLHPHLSSMLLTV</sequence>
<dbReference type="PANTHER" id="PTHR43775:SF7">
    <property type="entry name" value="FATTY ACID SYNTHASE"/>
    <property type="match status" value="1"/>
</dbReference>
<feature type="region of interest" description="Disordered" evidence="17">
    <location>
        <begin position="1"/>
        <end position="22"/>
    </location>
</feature>
<keyword evidence="10" id="KW-0560">Oxidoreductase</keyword>
<keyword evidence="13" id="KW-0275">Fatty acid biosynthesis</keyword>
<dbReference type="Gene3D" id="3.10.129.110">
    <property type="entry name" value="Polyketide synthase dehydratase"/>
    <property type="match status" value="1"/>
</dbReference>
<keyword evidence="4" id="KW-0444">Lipid biosynthesis</keyword>
<dbReference type="InterPro" id="IPR050091">
    <property type="entry name" value="PKS_NRPS_Biosynth_Enz"/>
</dbReference>
<dbReference type="CDD" id="cd00833">
    <property type="entry name" value="PKS"/>
    <property type="match status" value="1"/>
</dbReference>
<keyword evidence="5" id="KW-0597">Phosphoprotein</keyword>
<feature type="region of interest" description="N-terminal hotdog fold" evidence="16">
    <location>
        <begin position="873"/>
        <end position="1008"/>
    </location>
</feature>
<evidence type="ECO:0000259" key="18">
    <source>
        <dbReference type="PROSITE" id="PS52004"/>
    </source>
</evidence>
<dbReference type="InterPro" id="IPR014030">
    <property type="entry name" value="Ketoacyl_synth_N"/>
</dbReference>
<dbReference type="PANTHER" id="PTHR43775">
    <property type="entry name" value="FATTY ACID SYNTHASE"/>
    <property type="match status" value="1"/>
</dbReference>
<evidence type="ECO:0000256" key="11">
    <source>
        <dbReference type="ARBA" id="ARBA00023027"/>
    </source>
</evidence>
<dbReference type="SUPFAM" id="SSF53901">
    <property type="entry name" value="Thiolase-like"/>
    <property type="match status" value="1"/>
</dbReference>
<dbReference type="SMART" id="SM00827">
    <property type="entry name" value="PKS_AT"/>
    <property type="match status" value="1"/>
</dbReference>
<dbReference type="InterPro" id="IPR020807">
    <property type="entry name" value="PKS_DH"/>
</dbReference>
<keyword evidence="14" id="KW-0511">Multifunctional enzyme</keyword>
<feature type="domain" description="PKS/mFAS DH" evidence="19">
    <location>
        <begin position="873"/>
        <end position="1163"/>
    </location>
</feature>
<dbReference type="InterPro" id="IPR001227">
    <property type="entry name" value="Ac_transferase_dom_sf"/>
</dbReference>
<keyword evidence="8" id="KW-0276">Fatty acid metabolism</keyword>
<accession>A0A0B7BC33</accession>
<dbReference type="InterPro" id="IPR032821">
    <property type="entry name" value="PKS_assoc"/>
</dbReference>
<evidence type="ECO:0000256" key="3">
    <source>
        <dbReference type="ARBA" id="ARBA00022450"/>
    </source>
</evidence>
<evidence type="ECO:0000256" key="1">
    <source>
        <dbReference type="ARBA" id="ARBA00012873"/>
    </source>
</evidence>
<evidence type="ECO:0000256" key="16">
    <source>
        <dbReference type="PROSITE-ProRule" id="PRU01363"/>
    </source>
</evidence>
<dbReference type="Pfam" id="PF16197">
    <property type="entry name" value="KAsynt_C_assoc"/>
    <property type="match status" value="1"/>
</dbReference>
<dbReference type="GO" id="GO:0004315">
    <property type="term" value="F:3-oxoacyl-[acyl-carrier-protein] synthase activity"/>
    <property type="evidence" value="ECO:0007669"/>
    <property type="project" value="InterPro"/>
</dbReference>
<feature type="active site" description="Proton donor; for dehydratase activity" evidence="16">
    <location>
        <position position="1070"/>
    </location>
</feature>
<dbReference type="InterPro" id="IPR016036">
    <property type="entry name" value="Malonyl_transacylase_ACP-bd"/>
</dbReference>
<feature type="region of interest" description="C-terminal hotdog fold" evidence="16">
    <location>
        <begin position="1021"/>
        <end position="1163"/>
    </location>
</feature>
<evidence type="ECO:0000256" key="7">
    <source>
        <dbReference type="ARBA" id="ARBA00022801"/>
    </source>
</evidence>
<dbReference type="Gene3D" id="3.30.70.3290">
    <property type="match status" value="1"/>
</dbReference>
<keyword evidence="7" id="KW-0378">Hydrolase</keyword>
<dbReference type="SMART" id="SM00825">
    <property type="entry name" value="PKS_KS"/>
    <property type="match status" value="1"/>
</dbReference>
<dbReference type="EMBL" id="HACG01042986">
    <property type="protein sequence ID" value="CEK89851.1"/>
    <property type="molecule type" value="Transcribed_RNA"/>
</dbReference>
<dbReference type="Gene3D" id="3.40.366.10">
    <property type="entry name" value="Malonyl-Coenzyme A Acyl Carrier Protein, domain 2"/>
    <property type="match status" value="1"/>
</dbReference>
<dbReference type="SUPFAM" id="SSF55048">
    <property type="entry name" value="Probable ACP-binding domain of malonyl-CoA ACP transacylase"/>
    <property type="match status" value="1"/>
</dbReference>
<dbReference type="Gene3D" id="3.40.47.10">
    <property type="match status" value="1"/>
</dbReference>
<dbReference type="GO" id="GO:0004312">
    <property type="term" value="F:fatty acid synthase activity"/>
    <property type="evidence" value="ECO:0007669"/>
    <property type="project" value="UniProtKB-EC"/>
</dbReference>
<evidence type="ECO:0000256" key="13">
    <source>
        <dbReference type="ARBA" id="ARBA00023160"/>
    </source>
</evidence>
<reference evidence="20" key="1">
    <citation type="submission" date="2014-12" db="EMBL/GenBank/DDBJ databases">
        <title>Insight into the proteome of Arion vulgaris.</title>
        <authorList>
            <person name="Aradska J."/>
            <person name="Bulat T."/>
            <person name="Smidak R."/>
            <person name="Sarate P."/>
            <person name="Gangsoo J."/>
            <person name="Sialana F."/>
            <person name="Bilban M."/>
            <person name="Lubec G."/>
        </authorList>
    </citation>
    <scope>NUCLEOTIDE SEQUENCE</scope>
    <source>
        <tissue evidence="20">Skin</tissue>
    </source>
</reference>
<proteinExistence type="predicted"/>
<dbReference type="InterPro" id="IPR020841">
    <property type="entry name" value="PKS_Beta-ketoAc_synthase_dom"/>
</dbReference>
<dbReference type="GO" id="GO:0016787">
    <property type="term" value="F:hydrolase activity"/>
    <property type="evidence" value="ECO:0007669"/>
    <property type="project" value="UniProtKB-KW"/>
</dbReference>
<keyword evidence="9" id="KW-0521">NADP</keyword>
<keyword evidence="12" id="KW-0443">Lipid metabolism</keyword>
<feature type="domain" description="Ketosynthase family 3 (KS3)" evidence="18">
    <location>
        <begin position="35"/>
        <end position="440"/>
    </location>
</feature>
<keyword evidence="11" id="KW-0520">NAD</keyword>
<evidence type="ECO:0000256" key="5">
    <source>
        <dbReference type="ARBA" id="ARBA00022553"/>
    </source>
</evidence>
<evidence type="ECO:0000256" key="2">
    <source>
        <dbReference type="ARBA" id="ARBA00018769"/>
    </source>
</evidence>
<feature type="active site" description="Proton acceptor; for dehydratase activity" evidence="16">
    <location>
        <position position="914"/>
    </location>
</feature>
<gene>
    <name evidence="20" type="primary">ORF173365</name>
</gene>
<dbReference type="GO" id="GO:0006633">
    <property type="term" value="P:fatty acid biosynthetic process"/>
    <property type="evidence" value="ECO:0007669"/>
    <property type="project" value="UniProtKB-UniPathway"/>
</dbReference>
<evidence type="ECO:0000256" key="8">
    <source>
        <dbReference type="ARBA" id="ARBA00022832"/>
    </source>
</evidence>
<evidence type="ECO:0000256" key="15">
    <source>
        <dbReference type="ARBA" id="ARBA00044883"/>
    </source>
</evidence>
<organism evidence="20">
    <name type="scientific">Arion vulgaris</name>
    <dbReference type="NCBI Taxonomy" id="1028688"/>
    <lineage>
        <taxon>Eukaryota</taxon>
        <taxon>Metazoa</taxon>
        <taxon>Spiralia</taxon>
        <taxon>Lophotrochozoa</taxon>
        <taxon>Mollusca</taxon>
        <taxon>Gastropoda</taxon>
        <taxon>Heterobranchia</taxon>
        <taxon>Euthyneura</taxon>
        <taxon>Panpulmonata</taxon>
        <taxon>Eupulmonata</taxon>
        <taxon>Stylommatophora</taxon>
        <taxon>Helicina</taxon>
        <taxon>Arionoidea</taxon>
        <taxon>Arionidae</taxon>
        <taxon>Arion</taxon>
    </lineage>
</organism>
<dbReference type="PROSITE" id="PS52004">
    <property type="entry name" value="KS3_2"/>
    <property type="match status" value="1"/>
</dbReference>
<dbReference type="InterPro" id="IPR042104">
    <property type="entry name" value="PKS_dehydratase_sf"/>
</dbReference>
<dbReference type="InterPro" id="IPR049900">
    <property type="entry name" value="PKS_mFAS_DH"/>
</dbReference>
<dbReference type="GO" id="GO:0016491">
    <property type="term" value="F:oxidoreductase activity"/>
    <property type="evidence" value="ECO:0007669"/>
    <property type="project" value="UniProtKB-KW"/>
</dbReference>
<dbReference type="AlphaFoldDB" id="A0A0B7BC33"/>
<dbReference type="Pfam" id="PF00109">
    <property type="entry name" value="ketoacyl-synt"/>
    <property type="match status" value="1"/>
</dbReference>
<dbReference type="EC" id="2.3.1.85" evidence="1"/>
<dbReference type="Pfam" id="PF21089">
    <property type="entry name" value="PKS_DH_N"/>
    <property type="match status" value="1"/>
</dbReference>
<dbReference type="InterPro" id="IPR014043">
    <property type="entry name" value="Acyl_transferase_dom"/>
</dbReference>
<dbReference type="SUPFAM" id="SSF52151">
    <property type="entry name" value="FabD/lysophospholipase-like"/>
    <property type="match status" value="1"/>
</dbReference>
<dbReference type="InterPro" id="IPR016039">
    <property type="entry name" value="Thiolase-like"/>
</dbReference>
<dbReference type="UniPathway" id="UPA00094"/>
<dbReference type="InterPro" id="IPR049552">
    <property type="entry name" value="PKS_DH_N"/>
</dbReference>